<dbReference type="Proteomes" id="UP000308760">
    <property type="component" value="Unassembled WGS sequence"/>
</dbReference>
<accession>A0A4S8Q9X7</accession>
<reference evidence="2 3" key="2">
    <citation type="submission" date="2019-05" db="EMBL/GenBank/DDBJ databases">
        <title>Glycomyces buryatensis sp. nov.</title>
        <authorList>
            <person name="Nikitina E."/>
        </authorList>
    </citation>
    <scope>NUCLEOTIDE SEQUENCE [LARGE SCALE GENOMIC DNA]</scope>
    <source>
        <strain evidence="2 3">18</strain>
    </source>
</reference>
<protein>
    <submittedName>
        <fullName evidence="2">Uncharacterized protein</fullName>
    </submittedName>
</protein>
<evidence type="ECO:0000313" key="3">
    <source>
        <dbReference type="Proteomes" id="UP000308760"/>
    </source>
</evidence>
<evidence type="ECO:0000256" key="1">
    <source>
        <dbReference type="SAM" id="MobiDB-lite"/>
    </source>
</evidence>
<comment type="caution">
    <text evidence="2">The sequence shown here is derived from an EMBL/GenBank/DDBJ whole genome shotgun (WGS) entry which is preliminary data.</text>
</comment>
<dbReference type="OrthoDB" id="4315881at2"/>
<dbReference type="EMBL" id="STGY01000068">
    <property type="protein sequence ID" value="THV37759.1"/>
    <property type="molecule type" value="Genomic_DNA"/>
</dbReference>
<proteinExistence type="predicted"/>
<sequence length="67" mass="7439">MPFGEPEIRVDLACAPGPDGHWRGWFDIRVDGDALRRVGLHPEQPTSKVDGPSPPAWWHAAADRNAR</sequence>
<name>A0A4S8Q9X7_9ACTN</name>
<reference evidence="3" key="1">
    <citation type="submission" date="2019-04" db="EMBL/GenBank/DDBJ databases">
        <title>Nocardioides xinjiangensis sp. nov.</title>
        <authorList>
            <person name="Liu S."/>
        </authorList>
    </citation>
    <scope>NUCLEOTIDE SEQUENCE [LARGE SCALE GENOMIC DNA]</scope>
    <source>
        <strain evidence="3">18</strain>
    </source>
</reference>
<keyword evidence="3" id="KW-1185">Reference proteome</keyword>
<gene>
    <name evidence="2" type="ORF">FAB82_20165</name>
</gene>
<organism evidence="2 3">
    <name type="scientific">Glycomyces buryatensis</name>
    <dbReference type="NCBI Taxonomy" id="2570927"/>
    <lineage>
        <taxon>Bacteria</taxon>
        <taxon>Bacillati</taxon>
        <taxon>Actinomycetota</taxon>
        <taxon>Actinomycetes</taxon>
        <taxon>Glycomycetales</taxon>
        <taxon>Glycomycetaceae</taxon>
        <taxon>Glycomyces</taxon>
    </lineage>
</organism>
<dbReference type="AlphaFoldDB" id="A0A4S8Q9X7"/>
<feature type="region of interest" description="Disordered" evidence="1">
    <location>
        <begin position="41"/>
        <end position="67"/>
    </location>
</feature>
<evidence type="ECO:0000313" key="2">
    <source>
        <dbReference type="EMBL" id="THV37759.1"/>
    </source>
</evidence>